<feature type="region of interest" description="Disordered" evidence="8">
    <location>
        <begin position="1451"/>
        <end position="1473"/>
    </location>
</feature>
<evidence type="ECO:0000313" key="10">
    <source>
        <dbReference type="EMBL" id="WEW59664.1"/>
    </source>
</evidence>
<dbReference type="Pfam" id="PF06687">
    <property type="entry name" value="SUR7"/>
    <property type="match status" value="1"/>
</dbReference>
<feature type="repeat" description="WD" evidence="7">
    <location>
        <begin position="227"/>
        <end position="270"/>
    </location>
</feature>
<keyword evidence="4" id="KW-0819">tRNA processing</keyword>
<dbReference type="Pfam" id="PF00400">
    <property type="entry name" value="WD40"/>
    <property type="match status" value="2"/>
</dbReference>
<dbReference type="InterPro" id="IPR036322">
    <property type="entry name" value="WD40_repeat_dom_sf"/>
</dbReference>
<dbReference type="InterPro" id="IPR051973">
    <property type="entry name" value="tRNA_Anticodon_Mtase-Reg"/>
</dbReference>
<dbReference type="Gene3D" id="2.130.10.10">
    <property type="entry name" value="YVTN repeat-like/Quinoprotein amine dehydrogenase"/>
    <property type="match status" value="2"/>
</dbReference>
<feature type="transmembrane region" description="Helical" evidence="9">
    <location>
        <begin position="1338"/>
        <end position="1365"/>
    </location>
</feature>
<dbReference type="InterPro" id="IPR001680">
    <property type="entry name" value="WD40_rpt"/>
</dbReference>
<evidence type="ECO:0000256" key="5">
    <source>
        <dbReference type="ARBA" id="ARBA00022737"/>
    </source>
</evidence>
<keyword evidence="9" id="KW-0812">Transmembrane</keyword>
<evidence type="ECO:0000256" key="3">
    <source>
        <dbReference type="ARBA" id="ARBA00022574"/>
    </source>
</evidence>
<evidence type="ECO:0000256" key="6">
    <source>
        <dbReference type="ARBA" id="ARBA00038255"/>
    </source>
</evidence>
<dbReference type="PROSITE" id="PS50082">
    <property type="entry name" value="WD_REPEATS_2"/>
    <property type="match status" value="2"/>
</dbReference>
<dbReference type="Proteomes" id="UP001219355">
    <property type="component" value="Chromosome 3"/>
</dbReference>
<dbReference type="InterPro" id="IPR015943">
    <property type="entry name" value="WD40/YVTN_repeat-like_dom_sf"/>
</dbReference>
<comment type="subcellular location">
    <subcellularLocation>
        <location evidence="1">Cytoplasm</location>
    </subcellularLocation>
</comment>
<evidence type="ECO:0000256" key="1">
    <source>
        <dbReference type="ARBA" id="ARBA00004496"/>
    </source>
</evidence>
<sequence length="1473" mass="161731">MELTIWQNLDSCLPITAIQVLKVLCHKLILSGHGPYLFITDEISSQTLGRGRVFQRNNVHGIQILDYCVSGPECSSRVFVWGGQSLRTLEINIKGSSVIECVSLCILGAEFISPDWILDVTFQGSAGRYPEPLSSYKGCLITAHNVIFGLELELGQDSTGTTFQLHEIAPDLKPVLYSADIAWSSPNHILVAAGTVFGEIIVWTCYLGSSSGESLFSNYSICIHHFFTGHEGSIFGVSISEKIQMGHENPKRCFLASCSDDRTIRVWDISACCSPVFDNGNLLPKSGVSRSTGFGTGVTDDPLILDREKCVAKTMGHASRIWGVYFLDISFQDGLDFNLLSRGEDATCQLWNFRLQQRGTPDLSQPVAGNIAINHVSNHAYHTGKNIWSIAISKDIDTFNIYSGGADGNLVSFTLNRRSNPLRISGELMGNYSVSEVLTPLGVEDKPPTGKNKKESRIAYYTFVSDDSFIATTLHGKLLLGRILPRIPGTRSLSSDPLVSWSVITTLGGVGSQCVVTGSPKERVGIIGEPNGAIWLYHHPTSFVDKVIQTESKLSGIFMVDVPPHPLCAPGTSYISFVTIFVKSANAIFFTVRSHPRPEPLSRMILKLPPDFQVTAASFIRTTSWLILGSRHGGVAIYALDMVSGLAQISPIFSAFHLHANDAISSIIGLNLSNEDHGIRSHIITTGRDGYYQLHLIESLNGSSQSLTIHTLHKACPPFGPNIEGAMLDPKTNNLILYGFKGVYFIVWNESTQTELMATECGGCHRVWTYHSDDEGRRTFMWTKASRFHLFCSLAPSHRILRAGGHGREIKSACLSRLLSNDGRSKIQVLATGAEDTAIRLFLPAVRGTARFDDRFKCQITLKKHTAGVQHLQWSPCGKFLFSSSGCEELYVWRIRSIPELGIRAMFVGECPKSKPVSDLRITHFDVLSVGNADAFLLGLVYSNSTVTVSSTDLWPFESYLPLTNQVFYYEPSFSGGFFQLIAQGQYSTNCLTHIRFVISGQKLYLITTSTDGHLATWELTYLLGSIFHVDGNTMRRHLNYQIPAVPFELECGYRHVIHQSSIKAMDVLRNSETDLLILCGGDDNALSVSITVLPQSPEGSLLFASTWLPQAHASAINAVAVIGDVKHRDGGFSVMVASSGNDQRLKLKFENVFEPSHITLARAKMGKAGRVACIFTPYMLSIAAVVCLILVALGTTKPSAPLNDIYFVKADLKNLKTDSTGIDAKLVPFAKGLQQAKAAGKLHDYYIVGLWNYCYKDDGKDGYKCSDKRSKYWFDPIDVWGLPSSANDYIPKALSDGLKAYKKVAQWLFIAYAVALASSIVQLVVGISAIFSRWGSLATTIFASVSALFTILASITATALYGIITGAINGGLKPFNIKASLGNRMFTITWLATLFAFFGGIFWLFSVCCCSGRSPFDHRDRKGRRGMVAEKTPYTYERVASPYGDKNMGGSSVPLNPMPPQQGASYEPYRHV</sequence>
<organism evidence="10 11">
    <name type="scientific">Emydomyces testavorans</name>
    <dbReference type="NCBI Taxonomy" id="2070801"/>
    <lineage>
        <taxon>Eukaryota</taxon>
        <taxon>Fungi</taxon>
        <taxon>Dikarya</taxon>
        <taxon>Ascomycota</taxon>
        <taxon>Pezizomycotina</taxon>
        <taxon>Eurotiomycetes</taxon>
        <taxon>Eurotiomycetidae</taxon>
        <taxon>Onygenales</taxon>
        <taxon>Nannizziopsiaceae</taxon>
        <taxon>Emydomyces</taxon>
    </lineage>
</organism>
<dbReference type="PROSITE" id="PS00678">
    <property type="entry name" value="WD_REPEATS_1"/>
    <property type="match status" value="1"/>
</dbReference>
<dbReference type="InterPro" id="IPR009571">
    <property type="entry name" value="SUR7/Rim9-like_fungi"/>
</dbReference>
<feature type="transmembrane region" description="Helical" evidence="9">
    <location>
        <begin position="1175"/>
        <end position="1194"/>
    </location>
</feature>
<accession>A0AAF0DIZ4</accession>
<keyword evidence="3 7" id="KW-0853">WD repeat</keyword>
<keyword evidence="5" id="KW-0677">Repeat</keyword>
<dbReference type="GO" id="GO:0030488">
    <property type="term" value="P:tRNA methylation"/>
    <property type="evidence" value="ECO:0007669"/>
    <property type="project" value="TreeGrafter"/>
</dbReference>
<dbReference type="PANTHER" id="PTHR14344">
    <property type="entry name" value="WD REPEAT PROTEIN"/>
    <property type="match status" value="1"/>
</dbReference>
<evidence type="ECO:0000256" key="9">
    <source>
        <dbReference type="SAM" id="Phobius"/>
    </source>
</evidence>
<dbReference type="SMART" id="SM00320">
    <property type="entry name" value="WD40"/>
    <property type="match status" value="6"/>
</dbReference>
<keyword evidence="11" id="KW-1185">Reference proteome</keyword>
<name>A0AAF0DIZ4_9EURO</name>
<keyword evidence="2" id="KW-0963">Cytoplasm</keyword>
<reference evidence="10" key="1">
    <citation type="submission" date="2023-03" db="EMBL/GenBank/DDBJ databases">
        <title>Emydomyces testavorans Genome Sequence.</title>
        <authorList>
            <person name="Hoyer L."/>
        </authorList>
    </citation>
    <scope>NUCLEOTIDE SEQUENCE</scope>
    <source>
        <strain evidence="10">16-2883</strain>
    </source>
</reference>
<dbReference type="InterPro" id="IPR019775">
    <property type="entry name" value="WD40_repeat_CS"/>
</dbReference>
<protein>
    <submittedName>
        <fullName evidence="10">WD repeat-containing protein 6</fullName>
    </submittedName>
</protein>
<evidence type="ECO:0000256" key="7">
    <source>
        <dbReference type="PROSITE-ProRule" id="PRU00221"/>
    </source>
</evidence>
<evidence type="ECO:0000256" key="8">
    <source>
        <dbReference type="SAM" id="MobiDB-lite"/>
    </source>
</evidence>
<keyword evidence="9" id="KW-1133">Transmembrane helix</keyword>
<evidence type="ECO:0000256" key="4">
    <source>
        <dbReference type="ARBA" id="ARBA00022694"/>
    </source>
</evidence>
<feature type="transmembrane region" description="Helical" evidence="9">
    <location>
        <begin position="1308"/>
        <end position="1332"/>
    </location>
</feature>
<feature type="repeat" description="WD" evidence="7">
    <location>
        <begin position="862"/>
        <end position="897"/>
    </location>
</feature>
<keyword evidence="9" id="KW-0472">Membrane</keyword>
<evidence type="ECO:0000313" key="11">
    <source>
        <dbReference type="Proteomes" id="UP001219355"/>
    </source>
</evidence>
<gene>
    <name evidence="10" type="primary">WDR6</name>
    <name evidence="10" type="ORF">PRK78_005143</name>
</gene>
<dbReference type="SUPFAM" id="SSF50978">
    <property type="entry name" value="WD40 repeat-like"/>
    <property type="match status" value="2"/>
</dbReference>
<comment type="similarity">
    <text evidence="6">Belongs to the WD repeat WDR6 family.</text>
</comment>
<dbReference type="EMBL" id="CP120629">
    <property type="protein sequence ID" value="WEW59664.1"/>
    <property type="molecule type" value="Genomic_DNA"/>
</dbReference>
<feature type="transmembrane region" description="Helical" evidence="9">
    <location>
        <begin position="1386"/>
        <end position="1406"/>
    </location>
</feature>
<evidence type="ECO:0000256" key="2">
    <source>
        <dbReference type="ARBA" id="ARBA00022490"/>
    </source>
</evidence>
<dbReference type="GO" id="GO:0005886">
    <property type="term" value="C:plasma membrane"/>
    <property type="evidence" value="ECO:0007669"/>
    <property type="project" value="InterPro"/>
</dbReference>
<proteinExistence type="inferred from homology"/>
<dbReference type="GO" id="GO:0005737">
    <property type="term" value="C:cytoplasm"/>
    <property type="evidence" value="ECO:0007669"/>
    <property type="project" value="UniProtKB-SubCell"/>
</dbReference>
<dbReference type="PANTHER" id="PTHR14344:SF3">
    <property type="entry name" value="WD REPEAT-CONTAINING PROTEIN 6"/>
    <property type="match status" value="1"/>
</dbReference>